<dbReference type="InterPro" id="IPR001461">
    <property type="entry name" value="Aspartic_peptidase_A1"/>
</dbReference>
<feature type="domain" description="Peptidase A1" evidence="3">
    <location>
        <begin position="46"/>
        <end position="100"/>
    </location>
</feature>
<reference evidence="4 5" key="1">
    <citation type="journal article" date="2023" name="G3 (Bethesda)">
        <title>A chromosome-length genome assembly and annotation of blackberry (Rubus argutus, cv. 'Hillquist').</title>
        <authorList>
            <person name="Bruna T."/>
            <person name="Aryal R."/>
            <person name="Dudchenko O."/>
            <person name="Sargent D.J."/>
            <person name="Mead D."/>
            <person name="Buti M."/>
            <person name="Cavallini A."/>
            <person name="Hytonen T."/>
            <person name="Andres J."/>
            <person name="Pham M."/>
            <person name="Weisz D."/>
            <person name="Mascagni F."/>
            <person name="Usai G."/>
            <person name="Natali L."/>
            <person name="Bassil N."/>
            <person name="Fernandez G.E."/>
            <person name="Lomsadze A."/>
            <person name="Armour M."/>
            <person name="Olukolu B."/>
            <person name="Poorten T."/>
            <person name="Britton C."/>
            <person name="Davik J."/>
            <person name="Ashrafi H."/>
            <person name="Aiden E.L."/>
            <person name="Borodovsky M."/>
            <person name="Worthington M."/>
        </authorList>
    </citation>
    <scope>NUCLEOTIDE SEQUENCE [LARGE SCALE GENOMIC DNA]</scope>
    <source>
        <strain evidence="4">PI 553951</strain>
    </source>
</reference>
<keyword evidence="2" id="KW-0732">Signal</keyword>
<dbReference type="Gene3D" id="2.40.70.10">
    <property type="entry name" value="Acid Proteases"/>
    <property type="match status" value="1"/>
</dbReference>
<dbReference type="PANTHER" id="PTHR47965:SF46">
    <property type="entry name" value="BASIC 7S GLOBULIN-LIKE"/>
    <property type="match status" value="1"/>
</dbReference>
<dbReference type="PROSITE" id="PS51767">
    <property type="entry name" value="PEPTIDASE_A1"/>
    <property type="match status" value="1"/>
</dbReference>
<accession>A0AAW1XAL1</accession>
<proteinExistence type="inferred from homology"/>
<dbReference type="InterPro" id="IPR032861">
    <property type="entry name" value="TAXi_N"/>
</dbReference>
<protein>
    <recommendedName>
        <fullName evidence="3">Peptidase A1 domain-containing protein</fullName>
    </recommendedName>
</protein>
<gene>
    <name evidence="4" type="ORF">M0R45_020658</name>
</gene>
<dbReference type="GO" id="GO:0004190">
    <property type="term" value="F:aspartic-type endopeptidase activity"/>
    <property type="evidence" value="ECO:0007669"/>
    <property type="project" value="InterPro"/>
</dbReference>
<evidence type="ECO:0000256" key="2">
    <source>
        <dbReference type="SAM" id="SignalP"/>
    </source>
</evidence>
<evidence type="ECO:0000259" key="3">
    <source>
        <dbReference type="PROSITE" id="PS51767"/>
    </source>
</evidence>
<evidence type="ECO:0000313" key="5">
    <source>
        <dbReference type="Proteomes" id="UP001457282"/>
    </source>
</evidence>
<feature type="chain" id="PRO_5043677007" description="Peptidase A1 domain-containing protein" evidence="2">
    <location>
        <begin position="24"/>
        <end position="100"/>
    </location>
</feature>
<dbReference type="GO" id="GO:0006508">
    <property type="term" value="P:proteolysis"/>
    <property type="evidence" value="ECO:0007669"/>
    <property type="project" value="InterPro"/>
</dbReference>
<dbReference type="InterPro" id="IPR021109">
    <property type="entry name" value="Peptidase_aspartic_dom_sf"/>
</dbReference>
<dbReference type="Pfam" id="PF14543">
    <property type="entry name" value="TAXi_N"/>
    <property type="match status" value="1"/>
</dbReference>
<dbReference type="AlphaFoldDB" id="A0AAW1XAL1"/>
<name>A0AAW1XAL1_RUBAR</name>
<sequence>MAAFLHFLLLHLLMCSFVYISHSKPTYPEEKGVIFHVTKDVSTLQYVTQIHHGTPLQPTKLVLDLGGPFLWLSCASDSGSSSSTALIPRSSIKCLSANPT</sequence>
<dbReference type="SUPFAM" id="SSF50630">
    <property type="entry name" value="Acid proteases"/>
    <property type="match status" value="1"/>
</dbReference>
<organism evidence="4 5">
    <name type="scientific">Rubus argutus</name>
    <name type="common">Southern blackberry</name>
    <dbReference type="NCBI Taxonomy" id="59490"/>
    <lineage>
        <taxon>Eukaryota</taxon>
        <taxon>Viridiplantae</taxon>
        <taxon>Streptophyta</taxon>
        <taxon>Embryophyta</taxon>
        <taxon>Tracheophyta</taxon>
        <taxon>Spermatophyta</taxon>
        <taxon>Magnoliopsida</taxon>
        <taxon>eudicotyledons</taxon>
        <taxon>Gunneridae</taxon>
        <taxon>Pentapetalae</taxon>
        <taxon>rosids</taxon>
        <taxon>fabids</taxon>
        <taxon>Rosales</taxon>
        <taxon>Rosaceae</taxon>
        <taxon>Rosoideae</taxon>
        <taxon>Rosoideae incertae sedis</taxon>
        <taxon>Rubus</taxon>
    </lineage>
</organism>
<comment type="caution">
    <text evidence="4">The sequence shown here is derived from an EMBL/GenBank/DDBJ whole genome shotgun (WGS) entry which is preliminary data.</text>
</comment>
<feature type="signal peptide" evidence="2">
    <location>
        <begin position="1"/>
        <end position="23"/>
    </location>
</feature>
<evidence type="ECO:0000313" key="4">
    <source>
        <dbReference type="EMBL" id="KAK9933460.1"/>
    </source>
</evidence>
<dbReference type="InterPro" id="IPR033121">
    <property type="entry name" value="PEPTIDASE_A1"/>
</dbReference>
<dbReference type="Proteomes" id="UP001457282">
    <property type="component" value="Unassembled WGS sequence"/>
</dbReference>
<keyword evidence="5" id="KW-1185">Reference proteome</keyword>
<evidence type="ECO:0000256" key="1">
    <source>
        <dbReference type="ARBA" id="ARBA00007447"/>
    </source>
</evidence>
<dbReference type="PANTHER" id="PTHR47965">
    <property type="entry name" value="ASPARTYL PROTEASE-RELATED"/>
    <property type="match status" value="1"/>
</dbReference>
<comment type="similarity">
    <text evidence="1">Belongs to the peptidase A1 family.</text>
</comment>
<dbReference type="EMBL" id="JBEDUW010000004">
    <property type="protein sequence ID" value="KAK9933460.1"/>
    <property type="molecule type" value="Genomic_DNA"/>
</dbReference>